<dbReference type="InterPro" id="IPR007886">
    <property type="entry name" value="AlaDH/PNT_N"/>
</dbReference>
<proteinExistence type="inferred from homology"/>
<comment type="caution">
    <text evidence="6">The sequence shown here is derived from an EMBL/GenBank/DDBJ whole genome shotgun (WGS) entry which is preliminary data.</text>
</comment>
<reference evidence="7" key="1">
    <citation type="journal article" date="2019" name="Int. J. Syst. Evol. Microbiol.">
        <title>The Global Catalogue of Microorganisms (GCM) 10K type strain sequencing project: providing services to taxonomists for standard genome sequencing and annotation.</title>
        <authorList>
            <consortium name="The Broad Institute Genomics Platform"/>
            <consortium name="The Broad Institute Genome Sequencing Center for Infectious Disease"/>
            <person name="Wu L."/>
            <person name="Ma J."/>
        </authorList>
    </citation>
    <scope>NUCLEOTIDE SEQUENCE [LARGE SCALE GENOMIC DNA]</scope>
    <source>
        <strain evidence="7">KCTC 42247</strain>
    </source>
</reference>
<dbReference type="SMART" id="SM01003">
    <property type="entry name" value="AlaDh_PNT_N"/>
    <property type="match status" value="1"/>
</dbReference>
<dbReference type="InterPro" id="IPR036291">
    <property type="entry name" value="NAD(P)-bd_dom_sf"/>
</dbReference>
<feature type="domain" description="Alanine dehydrogenase/pyridine nucleotide transhydrogenase N-terminal" evidence="5">
    <location>
        <begin position="32"/>
        <end position="165"/>
    </location>
</feature>
<sequence>MSSMAKIAHEAILQTKEATAMTGKKKNSLKIGLLKEITFQENRIALTPLSVGLLVEHGHEVILESGAGSASNFMDHHYSEQGAQITQDPREVYQSDILIKISPPTLAEVEKMKPRQVLFSSQQPSLMDIEVLKGLMRKQITALSFEYLQDEGCHLSVVRAMSEIVGTTSVLIAAEYLSNVFDGKGLMLGGVTGVPPTEMVIIGAGTVGEFAARTAIALGAQVKVFDSSVFRLRRLQSNVGSRVFTSVIQPVVLNKAVQSCDVVIGAMRAKNGRAPCLISEETVSKMKPNSVVIDVSIDQGGCFETSEVTTHDQPTFRKYDVIHYCVPNIASRVARTATYALTNIFTPILLEIGECGGMNNMIWANPGIRSAIYLYHGNLTNKDIANKFNLPSKDLNLIVVSNL</sequence>
<evidence type="ECO:0000256" key="3">
    <source>
        <dbReference type="ARBA" id="ARBA00023002"/>
    </source>
</evidence>
<keyword evidence="3" id="KW-0560">Oxidoreductase</keyword>
<dbReference type="InterPro" id="IPR008141">
    <property type="entry name" value="Ala_DH"/>
</dbReference>
<feature type="domain" description="Alanine dehydrogenase/pyridine nucleotide transhydrogenase NAD(H)-binding" evidence="4">
    <location>
        <begin position="177"/>
        <end position="325"/>
    </location>
</feature>
<protein>
    <recommendedName>
        <fullName evidence="2">alanine dehydrogenase</fullName>
        <ecNumber evidence="2">1.4.1.1</ecNumber>
    </recommendedName>
</protein>
<dbReference type="EC" id="1.4.1.1" evidence="2"/>
<gene>
    <name evidence="6" type="ORF">ACFSQ6_08495</name>
</gene>
<evidence type="ECO:0000259" key="4">
    <source>
        <dbReference type="SMART" id="SM01002"/>
    </source>
</evidence>
<dbReference type="SUPFAM" id="SSF51735">
    <property type="entry name" value="NAD(P)-binding Rossmann-fold domains"/>
    <property type="match status" value="1"/>
</dbReference>
<dbReference type="CDD" id="cd05305">
    <property type="entry name" value="L-AlaDH"/>
    <property type="match status" value="1"/>
</dbReference>
<keyword evidence="7" id="KW-1185">Reference proteome</keyword>
<dbReference type="Pfam" id="PF05222">
    <property type="entry name" value="AlaDh_PNT_N"/>
    <property type="match status" value="1"/>
</dbReference>
<dbReference type="SMART" id="SM01002">
    <property type="entry name" value="AlaDh_PNT_C"/>
    <property type="match status" value="1"/>
</dbReference>
<dbReference type="Pfam" id="PF01262">
    <property type="entry name" value="AlaDh_PNT_C"/>
    <property type="match status" value="1"/>
</dbReference>
<evidence type="ECO:0000256" key="1">
    <source>
        <dbReference type="ARBA" id="ARBA00005689"/>
    </source>
</evidence>
<dbReference type="RefSeq" id="WP_066757601.1">
    <property type="nucleotide sequence ID" value="NZ_JBHUMB010000007.1"/>
</dbReference>
<name>A0ABW5UEZ8_9SPHI</name>
<dbReference type="InterPro" id="IPR007698">
    <property type="entry name" value="AlaDH/PNT_NAD(H)-bd"/>
</dbReference>
<evidence type="ECO:0000313" key="7">
    <source>
        <dbReference type="Proteomes" id="UP001597418"/>
    </source>
</evidence>
<organism evidence="6 7">
    <name type="scientific">Sphingobacterium populi</name>
    <dbReference type="NCBI Taxonomy" id="1812824"/>
    <lineage>
        <taxon>Bacteria</taxon>
        <taxon>Pseudomonadati</taxon>
        <taxon>Bacteroidota</taxon>
        <taxon>Sphingobacteriia</taxon>
        <taxon>Sphingobacteriales</taxon>
        <taxon>Sphingobacteriaceae</taxon>
        <taxon>Sphingobacterium</taxon>
    </lineage>
</organism>
<evidence type="ECO:0000256" key="2">
    <source>
        <dbReference type="ARBA" id="ARBA00012897"/>
    </source>
</evidence>
<dbReference type="Gene3D" id="3.40.50.720">
    <property type="entry name" value="NAD(P)-binding Rossmann-like Domain"/>
    <property type="match status" value="2"/>
</dbReference>
<evidence type="ECO:0000313" key="6">
    <source>
        <dbReference type="EMBL" id="MFD2743436.1"/>
    </source>
</evidence>
<dbReference type="PANTHER" id="PTHR42795">
    <property type="entry name" value="ALANINE DEHYDROGENASE"/>
    <property type="match status" value="1"/>
</dbReference>
<dbReference type="EMBL" id="JBHUMB010000007">
    <property type="protein sequence ID" value="MFD2743436.1"/>
    <property type="molecule type" value="Genomic_DNA"/>
</dbReference>
<evidence type="ECO:0000259" key="5">
    <source>
        <dbReference type="SMART" id="SM01003"/>
    </source>
</evidence>
<dbReference type="PANTHER" id="PTHR42795:SF1">
    <property type="entry name" value="ALANINE DEHYDROGENASE"/>
    <property type="match status" value="1"/>
</dbReference>
<comment type="similarity">
    <text evidence="1">Belongs to the AlaDH/PNT family.</text>
</comment>
<accession>A0ABW5UEZ8</accession>
<dbReference type="SUPFAM" id="SSF52283">
    <property type="entry name" value="Formate/glycerate dehydrogenase catalytic domain-like"/>
    <property type="match status" value="1"/>
</dbReference>
<dbReference type="Proteomes" id="UP001597418">
    <property type="component" value="Unassembled WGS sequence"/>
</dbReference>